<reference evidence="4" key="2">
    <citation type="submission" date="2021-04" db="EMBL/GenBank/DDBJ databases">
        <authorList>
            <person name="Gilroy R."/>
        </authorList>
    </citation>
    <scope>NUCLEOTIDE SEQUENCE</scope>
    <source>
        <strain evidence="4">G3-2149</strain>
    </source>
</reference>
<keyword evidence="2" id="KW-0677">Repeat</keyword>
<dbReference type="EMBL" id="JAHLFU010000047">
    <property type="protein sequence ID" value="MBU3852716.1"/>
    <property type="molecule type" value="Genomic_DNA"/>
</dbReference>
<protein>
    <recommendedName>
        <fullName evidence="6">Internalin-J</fullName>
    </recommendedName>
</protein>
<evidence type="ECO:0000256" key="2">
    <source>
        <dbReference type="ARBA" id="ARBA00022737"/>
    </source>
</evidence>
<reference evidence="4" key="1">
    <citation type="journal article" date="2021" name="PeerJ">
        <title>Extensive microbial diversity within the chicken gut microbiome revealed by metagenomics and culture.</title>
        <authorList>
            <person name="Gilroy R."/>
            <person name="Ravi A."/>
            <person name="Getino M."/>
            <person name="Pursley I."/>
            <person name="Horton D.L."/>
            <person name="Alikhan N.F."/>
            <person name="Baker D."/>
            <person name="Gharbi K."/>
            <person name="Hall N."/>
            <person name="Watson M."/>
            <person name="Adriaenssens E.M."/>
            <person name="Foster-Nyarko E."/>
            <person name="Jarju S."/>
            <person name="Secka A."/>
            <person name="Antonio M."/>
            <person name="Oren A."/>
            <person name="Chaudhuri R.R."/>
            <person name="La Ragione R."/>
            <person name="Hildebrand F."/>
            <person name="Pallen M.J."/>
        </authorList>
    </citation>
    <scope>NUCLEOTIDE SEQUENCE</scope>
    <source>
        <strain evidence="4">G3-2149</strain>
    </source>
</reference>
<comment type="caution">
    <text evidence="4">The sequence shown here is derived from an EMBL/GenBank/DDBJ whole genome shotgun (WGS) entry which is preliminary data.</text>
</comment>
<keyword evidence="3" id="KW-0732">Signal</keyword>
<evidence type="ECO:0000256" key="3">
    <source>
        <dbReference type="SAM" id="SignalP"/>
    </source>
</evidence>
<dbReference type="InterPro" id="IPR052574">
    <property type="entry name" value="CDIRP"/>
</dbReference>
<organism evidence="4 5">
    <name type="scientific">Candidatus Paraprevotella stercoravium</name>
    <dbReference type="NCBI Taxonomy" id="2838725"/>
    <lineage>
        <taxon>Bacteria</taxon>
        <taxon>Pseudomonadati</taxon>
        <taxon>Bacteroidota</taxon>
        <taxon>Bacteroidia</taxon>
        <taxon>Bacteroidales</taxon>
        <taxon>Prevotellaceae</taxon>
        <taxon>Paraprevotella</taxon>
    </lineage>
</organism>
<evidence type="ECO:0000256" key="1">
    <source>
        <dbReference type="ARBA" id="ARBA00022614"/>
    </source>
</evidence>
<keyword evidence="1" id="KW-0433">Leucine-rich repeat</keyword>
<dbReference type="Gene3D" id="3.80.10.10">
    <property type="entry name" value="Ribonuclease Inhibitor"/>
    <property type="match status" value="1"/>
</dbReference>
<feature type="signal peptide" evidence="3">
    <location>
        <begin position="1"/>
        <end position="24"/>
    </location>
</feature>
<dbReference type="GO" id="GO:0035591">
    <property type="term" value="F:signaling adaptor activity"/>
    <property type="evidence" value="ECO:0007669"/>
    <property type="project" value="TreeGrafter"/>
</dbReference>
<evidence type="ECO:0008006" key="6">
    <source>
        <dbReference type="Google" id="ProtNLM"/>
    </source>
</evidence>
<dbReference type="PANTHER" id="PTHR47566:SF1">
    <property type="entry name" value="PROTEIN NUD1"/>
    <property type="match status" value="1"/>
</dbReference>
<dbReference type="PANTHER" id="PTHR47566">
    <property type="match status" value="1"/>
</dbReference>
<dbReference type="SUPFAM" id="SSF52058">
    <property type="entry name" value="L domain-like"/>
    <property type="match status" value="1"/>
</dbReference>
<dbReference type="AlphaFoldDB" id="A0A9E2L4D4"/>
<dbReference type="InterPro" id="IPR032675">
    <property type="entry name" value="LRR_dom_sf"/>
</dbReference>
<feature type="chain" id="PRO_5039358210" description="Internalin-J" evidence="3">
    <location>
        <begin position="25"/>
        <end position="466"/>
    </location>
</feature>
<accession>A0A9E2L4D4</accession>
<dbReference type="Proteomes" id="UP000823865">
    <property type="component" value="Unassembled WGS sequence"/>
</dbReference>
<sequence length="466" mass="50703">MKKNTLFSLLLAAGMVALPSLVNAQAKVTLTTAKAAGSEFSFVTNPGKITVDWGDGNVEELSATGEPVKGNLKGQTVTITSDNLWLLDCSSNELTNLSVVDATDLQTLYCSNNSLKALSVGSRSLKDLDCSGNELASLSLLLYKDLRSLNCSDNNIVSLSLNYQTELETLICSDNKLSSLIVSKSPNLKVLWCQNNSLKSLDLSSNAALESLVCDNNEISSLNIQNCTGIVDFWCDNNQLESINLQNNLKLETFSCSNNVVSSLNVPAIKRPDKALAFYCDGNKLTFSAMHTWDNILNEANAAFGPQVFPLSESEIKVGKTITVGGMSLNLDGDAVYPKYEWKNGEIVLEKGSKGDYTARSNIFSFNKPFESIVCEVTSTEYPGVILTSSPLKVFSTETSIQDIMDAYGFSYITNNGVITMKSEQPYRVNIYTTDGKQVWSGWVSGEERVNLGHGIFLVNGMKISL</sequence>
<evidence type="ECO:0000313" key="4">
    <source>
        <dbReference type="EMBL" id="MBU3852716.1"/>
    </source>
</evidence>
<name>A0A9E2L4D4_9BACT</name>
<evidence type="ECO:0000313" key="5">
    <source>
        <dbReference type="Proteomes" id="UP000823865"/>
    </source>
</evidence>
<gene>
    <name evidence="4" type="ORF">H9789_02580</name>
</gene>
<proteinExistence type="predicted"/>